<evidence type="ECO:0000256" key="3">
    <source>
        <dbReference type="ARBA" id="ARBA00022692"/>
    </source>
</evidence>
<dbReference type="RefSeq" id="WP_095267865.1">
    <property type="nucleotide sequence ID" value="NZ_NPBY01000088.1"/>
</dbReference>
<keyword evidence="6" id="KW-0046">Antibiotic resistance</keyword>
<evidence type="ECO:0000256" key="6">
    <source>
        <dbReference type="RuleBase" id="RU363042"/>
    </source>
</evidence>
<comment type="function">
    <text evidence="6">Catalyzes the transfer of a lysyl group from L-lysyl-tRNA(Lys) to membrane-bound phosphatidylglycerol (PG), which produces lysylphosphatidylglycerol (LPG), a major component of the bacterial membrane with a positive net charge. LPG synthesis contributes to bacterial virulence as it is involved in the resistance mechanism against cationic antimicrobial peptides (CAMP) produces by the host's immune system (defensins, cathelicidins) and by the competing microorganisms.</text>
</comment>
<dbReference type="Proteomes" id="UP000215596">
    <property type="component" value="Unassembled WGS sequence"/>
</dbReference>
<dbReference type="GO" id="GO:0050071">
    <property type="term" value="F:phosphatidylglycerol lysyltransferase activity"/>
    <property type="evidence" value="ECO:0007669"/>
    <property type="project" value="UniProtKB-EC"/>
</dbReference>
<sequence>MKRYYRHIGIAIVIFCLAFFMKYFIENYNQLPKINWGVYTWSSLAIAIVIYTCNHLLGSLAWAKLVRATGETFTIKDAVLVFSLSQFAKYIPGNVAQHIGKLTLAKTYKLKLPNIITSMVMEIVLLVVTGSVLSAVFFPFISDQYFSEIIGIPPLWSFFVILICVIVAPFILFRFINNNRFLKKRIGEDKILIPHTKVVVECILYYALGFILMGLLTGIIAKSFFNVDGNYYILLTGVYIISWIAGYLMPGAPAGMGIREVILVTVLSIVFTPAEAVGLTVFMRFISIIGDLLIFIIALLVRTFQKNKVSLES</sequence>
<comment type="caution">
    <text evidence="7">The sequence shown here is derived from an EMBL/GenBank/DDBJ whole genome shotgun (WGS) entry which is preliminary data.</text>
</comment>
<dbReference type="OrthoDB" id="2542372at2"/>
<feature type="transmembrane region" description="Helical" evidence="6">
    <location>
        <begin position="7"/>
        <end position="25"/>
    </location>
</feature>
<feature type="transmembrane region" description="Helical" evidence="6">
    <location>
        <begin position="154"/>
        <end position="177"/>
    </location>
</feature>
<feature type="transmembrane region" description="Helical" evidence="6">
    <location>
        <begin position="198"/>
        <end position="225"/>
    </location>
</feature>
<evidence type="ECO:0000256" key="4">
    <source>
        <dbReference type="ARBA" id="ARBA00022989"/>
    </source>
</evidence>
<comment type="catalytic activity">
    <reaction evidence="6">
        <text>L-lysyl-tRNA(Lys) + a 1,2-diacyl-sn-glycero-3-phospho-(1'-sn-glycerol) = a 1,2-diacyl-sn-glycero-3-phospho-1'-(3'-O-L-lysyl)-sn-glycerol + tRNA(Lys)</text>
        <dbReference type="Rhea" id="RHEA:10668"/>
        <dbReference type="Rhea" id="RHEA-COMP:9696"/>
        <dbReference type="Rhea" id="RHEA-COMP:9697"/>
        <dbReference type="ChEBI" id="CHEBI:64716"/>
        <dbReference type="ChEBI" id="CHEBI:75792"/>
        <dbReference type="ChEBI" id="CHEBI:78442"/>
        <dbReference type="ChEBI" id="CHEBI:78529"/>
        <dbReference type="EC" id="2.3.2.3"/>
    </reaction>
</comment>
<organism evidence="7 8">
    <name type="scientific">Paenibacillus campinasensis</name>
    <dbReference type="NCBI Taxonomy" id="66347"/>
    <lineage>
        <taxon>Bacteria</taxon>
        <taxon>Bacillati</taxon>
        <taxon>Bacillota</taxon>
        <taxon>Bacilli</taxon>
        <taxon>Bacillales</taxon>
        <taxon>Paenibacillaceae</taxon>
        <taxon>Paenibacillus</taxon>
    </lineage>
</organism>
<comment type="similarity">
    <text evidence="6">Belongs to the LPG synthase family.</text>
</comment>
<evidence type="ECO:0000256" key="5">
    <source>
        <dbReference type="ARBA" id="ARBA00023136"/>
    </source>
</evidence>
<dbReference type="EC" id="2.3.2.3" evidence="6"/>
<accession>A0A268EFG0</accession>
<keyword evidence="2" id="KW-1003">Cell membrane</keyword>
<dbReference type="EMBL" id="NPBY01000088">
    <property type="protein sequence ID" value="PAD71865.1"/>
    <property type="molecule type" value="Genomic_DNA"/>
</dbReference>
<name>A0A268EFG0_9BACL</name>
<feature type="transmembrane region" description="Helical" evidence="6">
    <location>
        <begin position="261"/>
        <end position="279"/>
    </location>
</feature>
<comment type="subcellular location">
    <subcellularLocation>
        <location evidence="1 6">Cell membrane</location>
        <topology evidence="1 6">Multi-pass membrane protein</topology>
    </subcellularLocation>
</comment>
<dbReference type="Pfam" id="PF03706">
    <property type="entry name" value="LPG_synthase_TM"/>
    <property type="match status" value="1"/>
</dbReference>
<feature type="transmembrane region" description="Helical" evidence="6">
    <location>
        <begin position="119"/>
        <end position="142"/>
    </location>
</feature>
<protein>
    <recommendedName>
        <fullName evidence="6">Phosphatidylglycerol lysyltransferase</fullName>
        <ecNumber evidence="6">2.3.2.3</ecNumber>
    </recommendedName>
    <alternativeName>
        <fullName evidence="6">Lysylphosphatidylglycerol synthase</fullName>
    </alternativeName>
</protein>
<feature type="transmembrane region" description="Helical" evidence="6">
    <location>
        <begin position="231"/>
        <end position="249"/>
    </location>
</feature>
<dbReference type="GO" id="GO:0006629">
    <property type="term" value="P:lipid metabolic process"/>
    <property type="evidence" value="ECO:0007669"/>
    <property type="project" value="UniProtKB-KW"/>
</dbReference>
<dbReference type="GO" id="GO:0005886">
    <property type="term" value="C:plasma membrane"/>
    <property type="evidence" value="ECO:0007669"/>
    <property type="project" value="UniProtKB-SubCell"/>
</dbReference>
<feature type="transmembrane region" description="Helical" evidence="6">
    <location>
        <begin position="37"/>
        <end position="57"/>
    </location>
</feature>
<proteinExistence type="inferred from homology"/>
<reference evidence="7 8" key="1">
    <citation type="submission" date="2017-07" db="EMBL/GenBank/DDBJ databases">
        <title>Isolation and whole genome analysis of endospore-forming bacteria from heroin.</title>
        <authorList>
            <person name="Kalinowski J."/>
            <person name="Ahrens B."/>
            <person name="Al-Dilaimi A."/>
            <person name="Winkler A."/>
            <person name="Wibberg D."/>
            <person name="Schleenbecker U."/>
            <person name="Ruckert C."/>
            <person name="Wolfel R."/>
            <person name="Grass G."/>
        </authorList>
    </citation>
    <scope>NUCLEOTIDE SEQUENCE [LARGE SCALE GENOMIC DNA]</scope>
    <source>
        <strain evidence="7 8">7537-G1</strain>
    </source>
</reference>
<dbReference type="GO" id="GO:0046677">
    <property type="term" value="P:response to antibiotic"/>
    <property type="evidence" value="ECO:0007669"/>
    <property type="project" value="UniProtKB-KW"/>
</dbReference>
<keyword evidence="6" id="KW-0443">Lipid metabolism</keyword>
<keyword evidence="4 6" id="KW-1133">Transmembrane helix</keyword>
<keyword evidence="3 6" id="KW-0812">Transmembrane</keyword>
<keyword evidence="5 6" id="KW-0472">Membrane</keyword>
<evidence type="ECO:0000256" key="1">
    <source>
        <dbReference type="ARBA" id="ARBA00004651"/>
    </source>
</evidence>
<gene>
    <name evidence="6" type="primary">mprF</name>
    <name evidence="7" type="ORF">CHH67_23805</name>
</gene>
<evidence type="ECO:0000256" key="2">
    <source>
        <dbReference type="ARBA" id="ARBA00022475"/>
    </source>
</evidence>
<keyword evidence="6" id="KW-0808">Transferase</keyword>
<dbReference type="AlphaFoldDB" id="A0A268EFG0"/>
<feature type="transmembrane region" description="Helical" evidence="6">
    <location>
        <begin position="285"/>
        <end position="304"/>
    </location>
</feature>
<dbReference type="InterPro" id="IPR022791">
    <property type="entry name" value="L-PG_synthase/AglD"/>
</dbReference>
<evidence type="ECO:0000313" key="8">
    <source>
        <dbReference type="Proteomes" id="UP000215596"/>
    </source>
</evidence>
<evidence type="ECO:0000313" key="7">
    <source>
        <dbReference type="EMBL" id="PAD71865.1"/>
    </source>
</evidence>